<evidence type="ECO:0000259" key="1">
    <source>
        <dbReference type="Pfam" id="PF13966"/>
    </source>
</evidence>
<dbReference type="Pfam" id="PF13966">
    <property type="entry name" value="zf-RVT"/>
    <property type="match status" value="1"/>
</dbReference>
<evidence type="ECO:0000313" key="3">
    <source>
        <dbReference type="Proteomes" id="UP001187192"/>
    </source>
</evidence>
<organism evidence="2 3">
    <name type="scientific">Ficus carica</name>
    <name type="common">Common fig</name>
    <dbReference type="NCBI Taxonomy" id="3494"/>
    <lineage>
        <taxon>Eukaryota</taxon>
        <taxon>Viridiplantae</taxon>
        <taxon>Streptophyta</taxon>
        <taxon>Embryophyta</taxon>
        <taxon>Tracheophyta</taxon>
        <taxon>Spermatophyta</taxon>
        <taxon>Magnoliopsida</taxon>
        <taxon>eudicotyledons</taxon>
        <taxon>Gunneridae</taxon>
        <taxon>Pentapetalae</taxon>
        <taxon>rosids</taxon>
        <taxon>fabids</taxon>
        <taxon>Rosales</taxon>
        <taxon>Moraceae</taxon>
        <taxon>Ficeae</taxon>
        <taxon>Ficus</taxon>
    </lineage>
</organism>
<proteinExistence type="predicted"/>
<gene>
    <name evidence="2" type="ORF">TIFTF001_008152</name>
</gene>
<sequence>MIAWKAIDSCLATEKFLHKKGFYLPSCCHFCFTAEEDKDHFFVGCDTARTIWAKLESAFHARLDKIGIQQLILAALNYKMSKQVYNLWIAESDSFDLDLYSRSRFNGYGYHEKDYL</sequence>
<dbReference type="InterPro" id="IPR026960">
    <property type="entry name" value="RVT-Znf"/>
</dbReference>
<protein>
    <recommendedName>
        <fullName evidence="1">Reverse transcriptase zinc-binding domain-containing protein</fullName>
    </recommendedName>
</protein>
<feature type="domain" description="Reverse transcriptase zinc-binding" evidence="1">
    <location>
        <begin position="2"/>
        <end position="52"/>
    </location>
</feature>
<reference evidence="2" key="1">
    <citation type="submission" date="2023-07" db="EMBL/GenBank/DDBJ databases">
        <title>draft genome sequence of fig (Ficus carica).</title>
        <authorList>
            <person name="Takahashi T."/>
            <person name="Nishimura K."/>
        </authorList>
    </citation>
    <scope>NUCLEOTIDE SEQUENCE</scope>
</reference>
<comment type="caution">
    <text evidence="2">The sequence shown here is derived from an EMBL/GenBank/DDBJ whole genome shotgun (WGS) entry which is preliminary data.</text>
</comment>
<dbReference type="AlphaFoldDB" id="A0AA88A490"/>
<accession>A0AA88A490</accession>
<keyword evidence="3" id="KW-1185">Reference proteome</keyword>
<dbReference type="EMBL" id="BTGU01000008">
    <property type="protein sequence ID" value="GMN38908.1"/>
    <property type="molecule type" value="Genomic_DNA"/>
</dbReference>
<name>A0AA88A490_FICCA</name>
<evidence type="ECO:0000313" key="2">
    <source>
        <dbReference type="EMBL" id="GMN38908.1"/>
    </source>
</evidence>
<dbReference type="Proteomes" id="UP001187192">
    <property type="component" value="Unassembled WGS sequence"/>
</dbReference>